<dbReference type="InterPro" id="IPR000504">
    <property type="entry name" value="RRM_dom"/>
</dbReference>
<evidence type="ECO:0000256" key="6">
    <source>
        <dbReference type="ARBA" id="ARBA00022884"/>
    </source>
</evidence>
<keyword evidence="10" id="KW-0175">Coiled coil</keyword>
<evidence type="ECO:0000256" key="2">
    <source>
        <dbReference type="ARBA" id="ARBA00008033"/>
    </source>
</evidence>
<dbReference type="AlphaFoldDB" id="A0A168ACD3"/>
<dbReference type="CDD" id="cd12568">
    <property type="entry name" value="RRM3_MRD1"/>
    <property type="match status" value="1"/>
</dbReference>
<dbReference type="FunFam" id="3.30.70.330:FF:000247">
    <property type="entry name" value="Multiple RNA-binding domain-containing protein 1"/>
    <property type="match status" value="1"/>
</dbReference>
<evidence type="ECO:0000256" key="3">
    <source>
        <dbReference type="ARBA" id="ARBA00013428"/>
    </source>
</evidence>
<dbReference type="InterPro" id="IPR035979">
    <property type="entry name" value="RBD_domain_sf"/>
</dbReference>
<dbReference type="GO" id="GO:0034462">
    <property type="term" value="P:small-subunit processome assembly"/>
    <property type="evidence" value="ECO:0007669"/>
    <property type="project" value="EnsemblFungi"/>
</dbReference>
<dbReference type="STRING" id="1081109.A0A168ACD3"/>
<dbReference type="Proteomes" id="UP000078544">
    <property type="component" value="Unassembled WGS sequence"/>
</dbReference>
<name>A0A168ACD3_9HYPO</name>
<proteinExistence type="inferred from homology"/>
<feature type="region of interest" description="Disordered" evidence="11">
    <location>
        <begin position="165"/>
        <end position="238"/>
    </location>
</feature>
<evidence type="ECO:0000256" key="10">
    <source>
        <dbReference type="SAM" id="Coils"/>
    </source>
</evidence>
<dbReference type="GO" id="GO:0032040">
    <property type="term" value="C:small-subunit processome"/>
    <property type="evidence" value="ECO:0007669"/>
    <property type="project" value="EnsemblFungi"/>
</dbReference>
<evidence type="ECO:0000256" key="8">
    <source>
        <dbReference type="ARBA" id="ARBA00023274"/>
    </source>
</evidence>
<comment type="subcellular location">
    <subcellularLocation>
        <location evidence="1">Nucleus</location>
    </subcellularLocation>
</comment>
<evidence type="ECO:0000259" key="12">
    <source>
        <dbReference type="PROSITE" id="PS50102"/>
    </source>
</evidence>
<keyword evidence="5" id="KW-0677">Repeat</keyword>
<sequence>MATSRIFVKGLPPNITEAEFRKHFSAKNRQITDVKLIPQRRIGYVGYKSQNEAADAVKYFNKSYIRMSRVSVETARPISQPASSDAVNNSRTISAPEAQKVSHVKTDNEANPRKRKREEQHNAKDRKLREFLEVMSSGREGLATNETDPTVGIDHSLHPEHLHVSEEASDDEYEHIPSRKEKSTKSETKDHAEKSDRMVQMPPMKEQEAPGVQLPAGAIEGRPEKNDSETANHEPPTAQVADDDWLRSRTNRLLDLVDADEVTTKMVGTPVDGSMKQDMEVDRQSSHSSEEVTRDMAAEVATSQGIAKEQAVDTVSRTSRLFVRNLPYSATEDDLRETFDKFGAVQEVHIPVTAAGSTKGFALVLFADPSDAVRAFQALDGATFQGRIIHIIPADAKREQGLDEFEISKLPLKKQNIIRKKAEAASNSFNWNSLYMNQDAVNTTVANRMGVSKSELLDPTSADAAVKQAIAETTVIQETKAYFAANGVDLDAFRSQKRGDTTILVKNFPFGTSTDELRRLFEEHGQVLRVLMPPTGTIAIVQFAQATQAKAAFAKLAYRRIKDSVLFLEKGPKDLFTGDTSDQASRMVDRQAATGVHKVSVNDLLSSGDKADEVETTSLFIRNLNFATTTSRLAEALESLDGFVSARVKTKMDPKKPGQTLSMGFGFAEFQSKAQALAALKAMDGYVLDGHALGVKASHKGLDAAEERRREDRANKAAARRTKIVIKNLPFQATKKDVRSLFGTYGQLKSVRVPKKADYTTRGFAFADFVAPREAENALNALKDTHLLGRRLVLEFAEADAVDAEEEIEKMQRKVGGQVNKMALQQLTGGGRKKVNIGNNEEEFDD</sequence>
<evidence type="ECO:0000256" key="4">
    <source>
        <dbReference type="ARBA" id="ARBA00022552"/>
    </source>
</evidence>
<dbReference type="CDD" id="cd12320">
    <property type="entry name" value="RRM6_RBM19_RRM5_MRD1"/>
    <property type="match status" value="1"/>
</dbReference>
<evidence type="ECO:0000256" key="5">
    <source>
        <dbReference type="ARBA" id="ARBA00022737"/>
    </source>
</evidence>
<protein>
    <recommendedName>
        <fullName evidence="3">Multiple RNA-binding domain-containing protein 1</fullName>
    </recommendedName>
</protein>
<gene>
    <name evidence="13" type="ORF">AAL_05468</name>
</gene>
<feature type="domain" description="RRM" evidence="12">
    <location>
        <begin position="319"/>
        <end position="396"/>
    </location>
</feature>
<dbReference type="InterPro" id="IPR012677">
    <property type="entry name" value="Nucleotide-bd_a/b_plait_sf"/>
</dbReference>
<accession>A0A168ACD3</accession>
<dbReference type="InterPro" id="IPR034482">
    <property type="entry name" value="Mrd1_RRM3"/>
</dbReference>
<dbReference type="PROSITE" id="PS50102">
    <property type="entry name" value="RRM"/>
    <property type="match status" value="5"/>
</dbReference>
<keyword evidence="4" id="KW-0698">rRNA processing</keyword>
<feature type="region of interest" description="Disordered" evidence="11">
    <location>
        <begin position="75"/>
        <end position="128"/>
    </location>
</feature>
<keyword evidence="14" id="KW-1185">Reference proteome</keyword>
<dbReference type="InterPro" id="IPR051945">
    <property type="entry name" value="RRM_MRD1_RNA_proc_ribogen"/>
</dbReference>
<feature type="compositionally biased region" description="Basic and acidic residues" evidence="11">
    <location>
        <begin position="221"/>
        <end position="232"/>
    </location>
</feature>
<dbReference type="GO" id="GO:0042134">
    <property type="term" value="F:rRNA primary transcript binding"/>
    <property type="evidence" value="ECO:0007669"/>
    <property type="project" value="EnsemblFungi"/>
</dbReference>
<feature type="domain" description="RRM" evidence="12">
    <location>
        <begin position="617"/>
        <end position="700"/>
    </location>
</feature>
<comment type="similarity">
    <text evidence="2">Belongs to the RRM MRD1 family.</text>
</comment>
<dbReference type="SUPFAM" id="SSF54928">
    <property type="entry name" value="RNA-binding domain, RBD"/>
    <property type="match status" value="3"/>
</dbReference>
<evidence type="ECO:0000313" key="14">
    <source>
        <dbReference type="Proteomes" id="UP000078544"/>
    </source>
</evidence>
<keyword evidence="7" id="KW-0539">Nucleus</keyword>
<evidence type="ECO:0000256" key="1">
    <source>
        <dbReference type="ARBA" id="ARBA00004123"/>
    </source>
</evidence>
<reference evidence="13 14" key="1">
    <citation type="journal article" date="2016" name="Genome Biol. Evol.">
        <title>Divergent and convergent evolution of fungal pathogenicity.</title>
        <authorList>
            <person name="Shang Y."/>
            <person name="Xiao G."/>
            <person name="Zheng P."/>
            <person name="Cen K."/>
            <person name="Zhan S."/>
            <person name="Wang C."/>
        </authorList>
    </citation>
    <scope>NUCLEOTIDE SEQUENCE [LARGE SCALE GENOMIC DNA]</scope>
    <source>
        <strain evidence="13 14">RCEF 2490</strain>
    </source>
</reference>
<feature type="domain" description="RRM" evidence="12">
    <location>
        <begin position="722"/>
        <end position="799"/>
    </location>
</feature>
<dbReference type="OrthoDB" id="439639at2759"/>
<dbReference type="Pfam" id="PF00076">
    <property type="entry name" value="RRM_1"/>
    <property type="match status" value="5"/>
</dbReference>
<organism evidence="13 14">
    <name type="scientific">Moelleriella libera RCEF 2490</name>
    <dbReference type="NCBI Taxonomy" id="1081109"/>
    <lineage>
        <taxon>Eukaryota</taxon>
        <taxon>Fungi</taxon>
        <taxon>Dikarya</taxon>
        <taxon>Ascomycota</taxon>
        <taxon>Pezizomycotina</taxon>
        <taxon>Sordariomycetes</taxon>
        <taxon>Hypocreomycetidae</taxon>
        <taxon>Hypocreales</taxon>
        <taxon>Clavicipitaceae</taxon>
        <taxon>Moelleriella</taxon>
    </lineage>
</organism>
<feature type="compositionally biased region" description="Basic and acidic residues" evidence="11">
    <location>
        <begin position="104"/>
        <end position="128"/>
    </location>
</feature>
<feature type="domain" description="RRM" evidence="12">
    <location>
        <begin position="4"/>
        <end position="77"/>
    </location>
</feature>
<dbReference type="GO" id="GO:0000472">
    <property type="term" value="P:endonucleolytic cleavage to generate mature 5'-end of SSU-rRNA from (SSU-rRNA, 5.8S rRNA, LSU-rRNA)"/>
    <property type="evidence" value="ECO:0007669"/>
    <property type="project" value="EnsemblFungi"/>
</dbReference>
<keyword evidence="8" id="KW-0687">Ribonucleoprotein</keyword>
<evidence type="ECO:0000256" key="11">
    <source>
        <dbReference type="SAM" id="MobiDB-lite"/>
    </source>
</evidence>
<dbReference type="GO" id="GO:0000480">
    <property type="term" value="P:endonucleolytic cleavage in 5'-ETS of tricistronic rRNA transcript (SSU-rRNA, 5.8S rRNA, LSU-rRNA)"/>
    <property type="evidence" value="ECO:0007669"/>
    <property type="project" value="EnsemblFungi"/>
</dbReference>
<evidence type="ECO:0000313" key="13">
    <source>
        <dbReference type="EMBL" id="KZZ93752.1"/>
    </source>
</evidence>
<comment type="caution">
    <text evidence="13">The sequence shown here is derived from an EMBL/GenBank/DDBJ whole genome shotgun (WGS) entry which is preliminary data.</text>
</comment>
<feature type="coiled-coil region" evidence="10">
    <location>
        <begin position="794"/>
        <end position="821"/>
    </location>
</feature>
<dbReference type="PANTHER" id="PTHR48039">
    <property type="entry name" value="RNA-BINDING MOTIF PROTEIN 14B"/>
    <property type="match status" value="1"/>
</dbReference>
<keyword evidence="6 9" id="KW-0694">RNA-binding</keyword>
<dbReference type="GO" id="GO:0000447">
    <property type="term" value="P:endonucleolytic cleavage in ITS1 to separate SSU-rRNA from 5.8S rRNA and LSU-rRNA from tricistronic rRNA transcript (SSU-rRNA, 5.8S rRNA, LSU-rRNA)"/>
    <property type="evidence" value="ECO:0007669"/>
    <property type="project" value="EnsemblFungi"/>
</dbReference>
<evidence type="ECO:0000256" key="9">
    <source>
        <dbReference type="PROSITE-ProRule" id="PRU00176"/>
    </source>
</evidence>
<dbReference type="EMBL" id="AZGY01000012">
    <property type="protein sequence ID" value="KZZ93752.1"/>
    <property type="molecule type" value="Genomic_DNA"/>
</dbReference>
<dbReference type="Gene3D" id="3.30.70.330">
    <property type="match status" value="5"/>
</dbReference>
<dbReference type="GO" id="GO:0030686">
    <property type="term" value="C:90S preribosome"/>
    <property type="evidence" value="ECO:0007669"/>
    <property type="project" value="EnsemblFungi"/>
</dbReference>
<feature type="compositionally biased region" description="Basic and acidic residues" evidence="11">
    <location>
        <begin position="174"/>
        <end position="197"/>
    </location>
</feature>
<feature type="domain" description="RRM" evidence="12">
    <location>
        <begin position="501"/>
        <end position="573"/>
    </location>
</feature>
<dbReference type="SMART" id="SM00360">
    <property type="entry name" value="RRM"/>
    <property type="match status" value="5"/>
</dbReference>
<dbReference type="GO" id="GO:0003729">
    <property type="term" value="F:mRNA binding"/>
    <property type="evidence" value="ECO:0007669"/>
    <property type="project" value="TreeGrafter"/>
</dbReference>
<feature type="compositionally biased region" description="Polar residues" evidence="11">
    <location>
        <begin position="80"/>
        <end position="93"/>
    </location>
</feature>
<evidence type="ECO:0000256" key="7">
    <source>
        <dbReference type="ARBA" id="ARBA00023242"/>
    </source>
</evidence>
<dbReference type="FunFam" id="3.30.70.330:FF:000459">
    <property type="entry name" value="Multiple RNA-binding domain-containing protein 1"/>
    <property type="match status" value="1"/>
</dbReference>
<dbReference type="PANTHER" id="PTHR48039:SF5">
    <property type="entry name" value="RNA-BINDING PROTEIN 28"/>
    <property type="match status" value="1"/>
</dbReference>